<keyword evidence="5" id="KW-1185">Reference proteome</keyword>
<dbReference type="InterPro" id="IPR013149">
    <property type="entry name" value="ADH-like_C"/>
</dbReference>
<keyword evidence="2" id="KW-0560">Oxidoreductase</keyword>
<dbReference type="EMBL" id="CABPRU010000005">
    <property type="protein sequence ID" value="VVE10188.1"/>
    <property type="molecule type" value="Genomic_DNA"/>
</dbReference>
<dbReference type="GO" id="GO:0070402">
    <property type="term" value="F:NADPH binding"/>
    <property type="evidence" value="ECO:0007669"/>
    <property type="project" value="TreeGrafter"/>
</dbReference>
<sequence>MTMTRTAFTELRYLDLVNMKYNEALPAMMRAVRLDEVGPPENLRVVECPVPAVGPHDVLIRTTLAGMIYADAEARRGTYFNSTPLPWFPGREVAGIVVACGEEVEGYAPGDRVMALVLAGGCYAEYVLASPHEHVSDNGVSAPGADIVKLPDNVAFEQGLVYLVNFRLAHLVVHALAKVPSGASIAIHGAAGGMGAMVTQIAASLGCRVVALCRGAEEVAFCLGNGATFAIDTLRCDYVEAVHEATDGEGVDFSFNGVGGATINRDPLIIKPFGEMILYGYVAGKTPLEPFDVDKTWVLKLFSATDYLTTPHFSAATDAMLEWLATHPLLAVGEVFPMSRVADAHRALEAGRLLCKLGLRPDAL</sequence>
<dbReference type="GO" id="GO:0016651">
    <property type="term" value="F:oxidoreductase activity, acting on NAD(P)H"/>
    <property type="evidence" value="ECO:0007669"/>
    <property type="project" value="TreeGrafter"/>
</dbReference>
<dbReference type="InterPro" id="IPR013154">
    <property type="entry name" value="ADH-like_N"/>
</dbReference>
<gene>
    <name evidence="4" type="ORF">PTE31013_02608</name>
</gene>
<name>A0A5E4VD22_9BURK</name>
<dbReference type="InterPro" id="IPR011032">
    <property type="entry name" value="GroES-like_sf"/>
</dbReference>
<dbReference type="SMART" id="SM00829">
    <property type="entry name" value="PKS_ER"/>
    <property type="match status" value="1"/>
</dbReference>
<evidence type="ECO:0000259" key="3">
    <source>
        <dbReference type="SMART" id="SM00829"/>
    </source>
</evidence>
<evidence type="ECO:0000313" key="5">
    <source>
        <dbReference type="Proteomes" id="UP000334380"/>
    </source>
</evidence>
<keyword evidence="1" id="KW-0521">NADP</keyword>
<organism evidence="4 5">
    <name type="scientific">Pandoraea terrigena</name>
    <dbReference type="NCBI Taxonomy" id="2508292"/>
    <lineage>
        <taxon>Bacteria</taxon>
        <taxon>Pseudomonadati</taxon>
        <taxon>Pseudomonadota</taxon>
        <taxon>Betaproteobacteria</taxon>
        <taxon>Burkholderiales</taxon>
        <taxon>Burkholderiaceae</taxon>
        <taxon>Pandoraea</taxon>
    </lineage>
</organism>
<dbReference type="AlphaFoldDB" id="A0A5E4VD22"/>
<protein>
    <submittedName>
        <fullName evidence="4">Quinone oxidoreductase</fullName>
    </submittedName>
</protein>
<dbReference type="Gene3D" id="3.40.50.720">
    <property type="entry name" value="NAD(P)-binding Rossmann-like Domain"/>
    <property type="match status" value="1"/>
</dbReference>
<evidence type="ECO:0000313" key="4">
    <source>
        <dbReference type="EMBL" id="VVE10188.1"/>
    </source>
</evidence>
<dbReference type="SUPFAM" id="SSF50129">
    <property type="entry name" value="GroES-like"/>
    <property type="match status" value="1"/>
</dbReference>
<feature type="domain" description="Enoyl reductase (ER)" evidence="3">
    <location>
        <begin position="38"/>
        <end position="359"/>
    </location>
</feature>
<dbReference type="Proteomes" id="UP000334380">
    <property type="component" value="Unassembled WGS sequence"/>
</dbReference>
<dbReference type="Pfam" id="PF08240">
    <property type="entry name" value="ADH_N"/>
    <property type="match status" value="1"/>
</dbReference>
<evidence type="ECO:0000256" key="1">
    <source>
        <dbReference type="ARBA" id="ARBA00022857"/>
    </source>
</evidence>
<dbReference type="SUPFAM" id="SSF51735">
    <property type="entry name" value="NAD(P)-binding Rossmann-fold domains"/>
    <property type="match status" value="1"/>
</dbReference>
<dbReference type="PANTHER" id="PTHR48106">
    <property type="entry name" value="QUINONE OXIDOREDUCTASE PIG3-RELATED"/>
    <property type="match status" value="1"/>
</dbReference>
<accession>A0A5E4VD22</accession>
<proteinExistence type="predicted"/>
<reference evidence="4 5" key="1">
    <citation type="submission" date="2019-08" db="EMBL/GenBank/DDBJ databases">
        <authorList>
            <person name="Peeters C."/>
        </authorList>
    </citation>
    <scope>NUCLEOTIDE SEQUENCE [LARGE SCALE GENOMIC DNA]</scope>
    <source>
        <strain evidence="4 5">LMG 31013</strain>
    </source>
</reference>
<dbReference type="InterPro" id="IPR020843">
    <property type="entry name" value="ER"/>
</dbReference>
<dbReference type="OrthoDB" id="9805883at2"/>
<dbReference type="RefSeq" id="WP_150613209.1">
    <property type="nucleotide sequence ID" value="NZ_CABPRU010000005.1"/>
</dbReference>
<dbReference type="Gene3D" id="3.90.180.10">
    <property type="entry name" value="Medium-chain alcohol dehydrogenases, catalytic domain"/>
    <property type="match status" value="1"/>
</dbReference>
<evidence type="ECO:0000256" key="2">
    <source>
        <dbReference type="ARBA" id="ARBA00023002"/>
    </source>
</evidence>
<dbReference type="InterPro" id="IPR036291">
    <property type="entry name" value="NAD(P)-bd_dom_sf"/>
</dbReference>
<dbReference type="Pfam" id="PF00107">
    <property type="entry name" value="ADH_zinc_N"/>
    <property type="match status" value="1"/>
</dbReference>